<evidence type="ECO:0000256" key="9">
    <source>
        <dbReference type="ARBA" id="ARBA00022840"/>
    </source>
</evidence>
<evidence type="ECO:0000256" key="5">
    <source>
        <dbReference type="ARBA" id="ARBA00022695"/>
    </source>
</evidence>
<feature type="binding site" evidence="12">
    <location>
        <position position="88"/>
    </location>
    <ligand>
        <name>ATP</name>
        <dbReference type="ChEBI" id="CHEBI:30616"/>
    </ligand>
</feature>
<dbReference type="GO" id="GO:0046872">
    <property type="term" value="F:metal ion binding"/>
    <property type="evidence" value="ECO:0007669"/>
    <property type="project" value="UniProtKB-KW"/>
</dbReference>
<evidence type="ECO:0000256" key="3">
    <source>
        <dbReference type="ARBA" id="ARBA00022679"/>
    </source>
</evidence>
<dbReference type="GO" id="GO:0061605">
    <property type="term" value="F:molybdopterin-synthase adenylyltransferase activity"/>
    <property type="evidence" value="ECO:0007669"/>
    <property type="project" value="UniProtKB-EC"/>
</dbReference>
<feature type="transmembrane region" description="Helical" evidence="13">
    <location>
        <begin position="177"/>
        <end position="203"/>
    </location>
</feature>
<dbReference type="GO" id="GO:0006777">
    <property type="term" value="P:Mo-molybdopterin cofactor biosynthetic process"/>
    <property type="evidence" value="ECO:0007669"/>
    <property type="project" value="UniProtKB-UniRule"/>
</dbReference>
<evidence type="ECO:0000256" key="4">
    <source>
        <dbReference type="ARBA" id="ARBA00022694"/>
    </source>
</evidence>
<keyword evidence="6 12" id="KW-0479">Metal-binding</keyword>
<dbReference type="GO" id="GO:0042292">
    <property type="term" value="F:URM1 activating enzyme activity"/>
    <property type="evidence" value="ECO:0007669"/>
    <property type="project" value="TreeGrafter"/>
</dbReference>
<name>A0AAV1X2Z3_LUPLU</name>
<comment type="pathway">
    <text evidence="12">Cofactor biosynthesis; molybdopterin biosynthesis.</text>
</comment>
<sequence length="510" mass="56177">MSEIRESDNASRIMAELQSLKEAKSTIDNKIGLLEAELRDIQNDGASSNGLSPEMIYRYSRHLLLPNFGVSGQQNLLNSSILVVGAGGLGSPALLYLAACGVGRLGIVDHDLVELNNMHRQIIHTETYIGQPKVKSAASACRSVNSSIQVVEHQEALRTSNALEIFSKYPCNSNNNMAIFFCFNLVFLIFLSFFILLSILPLIHYDHMFTIMWILMISMTEHFVRYDIIVDATDNAPTRYMISDCCVVLGKPLVSGAALGLEGQLTVYNYNGGPCYRCLFPTPPPTTACQRCADSGVLGVVPGIIGCLQALEAIKIAASVGEPLSGRMLLFDALSARIRIVKIRGRSLQCEACGENSKFTQQQFREFDYENFTQTPLSVSPLKLNLLPNESRISSKEYNEIILKKEPHVVVDVRPAHHFKIVSLPKSLNIPLSTLEARLPEISSALKKEEEDNIGVVSGSSAQLYVVCRRGNDSQRAVQSLQKMGFTSAKDIVGGLESWAHNVDPNFPTY</sequence>
<dbReference type="EMBL" id="CAXHTB010000011">
    <property type="protein sequence ID" value="CAL0315903.1"/>
    <property type="molecule type" value="Genomic_DNA"/>
</dbReference>
<dbReference type="FunFam" id="3.40.250.10:FF:000014">
    <property type="entry name" value="Adenylyltransferase and sulfurtransferase MOCS3"/>
    <property type="match status" value="1"/>
</dbReference>
<feature type="binding site" evidence="12">
    <location>
        <begin position="116"/>
        <end position="120"/>
    </location>
    <ligand>
        <name>ATP</name>
        <dbReference type="ChEBI" id="CHEBI:30616"/>
    </ligand>
</feature>
<dbReference type="FunFam" id="3.40.50.720:FF:000748">
    <property type="entry name" value="Adenylyltransferase and sulfurtransferase MOCS3"/>
    <property type="match status" value="1"/>
</dbReference>
<comment type="cofactor">
    <cofactor evidence="12">
        <name>Zn(2+)</name>
        <dbReference type="ChEBI" id="CHEBI:29105"/>
    </cofactor>
    <text evidence="12">Binds 1 zinc ion per subunit.</text>
</comment>
<keyword evidence="13" id="KW-1133">Transmembrane helix</keyword>
<keyword evidence="13" id="KW-0472">Membrane</keyword>
<dbReference type="FunFam" id="3.40.50.720:FF:000786">
    <property type="entry name" value="Adenylyltransferase and sulfurtransferase MOCS3"/>
    <property type="match status" value="1"/>
</dbReference>
<reference evidence="15 16" key="1">
    <citation type="submission" date="2024-03" db="EMBL/GenBank/DDBJ databases">
        <authorList>
            <person name="Martinez-Hernandez J."/>
        </authorList>
    </citation>
    <scope>NUCLEOTIDE SEQUENCE [LARGE SCALE GENOMIC DNA]</scope>
</reference>
<evidence type="ECO:0000256" key="6">
    <source>
        <dbReference type="ARBA" id="ARBA00022723"/>
    </source>
</evidence>
<dbReference type="InterPro" id="IPR028885">
    <property type="entry name" value="MOCS3/Uba4"/>
</dbReference>
<evidence type="ECO:0000259" key="14">
    <source>
        <dbReference type="PROSITE" id="PS50206"/>
    </source>
</evidence>
<feature type="binding site" evidence="12">
    <location>
        <position position="353"/>
    </location>
    <ligand>
        <name>Zn(2+)</name>
        <dbReference type="ChEBI" id="CHEBI:29105"/>
    </ligand>
</feature>
<evidence type="ECO:0000256" key="11">
    <source>
        <dbReference type="ARBA" id="ARBA00023268"/>
    </source>
</evidence>
<evidence type="ECO:0000256" key="12">
    <source>
        <dbReference type="HAMAP-Rule" id="MF_03049"/>
    </source>
</evidence>
<dbReference type="Proteomes" id="UP001497480">
    <property type="component" value="Unassembled WGS sequence"/>
</dbReference>
<keyword evidence="5" id="KW-0548">Nucleotidyltransferase</keyword>
<dbReference type="Gene3D" id="3.40.250.10">
    <property type="entry name" value="Rhodanese-like domain"/>
    <property type="match status" value="1"/>
</dbReference>
<keyword evidence="9 12" id="KW-0067">ATP-binding</keyword>
<dbReference type="InterPro" id="IPR035985">
    <property type="entry name" value="Ubiquitin-activating_enz"/>
</dbReference>
<evidence type="ECO:0000256" key="2">
    <source>
        <dbReference type="ARBA" id="ARBA00022490"/>
    </source>
</evidence>
<feature type="binding site" evidence="12">
    <location>
        <position position="278"/>
    </location>
    <ligand>
        <name>Zn(2+)</name>
        <dbReference type="ChEBI" id="CHEBI:29105"/>
    </ligand>
</feature>
<evidence type="ECO:0000256" key="8">
    <source>
        <dbReference type="ARBA" id="ARBA00022833"/>
    </source>
</evidence>
<dbReference type="AlphaFoldDB" id="A0AAV1X2Z3"/>
<comment type="similarity">
    <text evidence="12">In the N-terminal section; belongs to the HesA/MoeB/ThiF family. UBA4 subfamily.</text>
</comment>
<keyword evidence="8 12" id="KW-0862">Zinc</keyword>
<comment type="subcellular location">
    <subcellularLocation>
        <location evidence="1">Cytoplasm</location>
        <location evidence="1">Cytosol</location>
    </subcellularLocation>
</comment>
<comment type="pathway">
    <text evidence="12">tRNA modification; 5-methoxycarbonylmethyl-2-thiouridine-tRNA biosynthesis.</text>
</comment>
<dbReference type="GO" id="GO:0005829">
    <property type="term" value="C:cytosol"/>
    <property type="evidence" value="ECO:0007669"/>
    <property type="project" value="UniProtKB-SubCell"/>
</dbReference>
<dbReference type="CDD" id="cd00757">
    <property type="entry name" value="ThiF_MoeB_HesA_family"/>
    <property type="match status" value="1"/>
</dbReference>
<accession>A0AAV1X2Z3</accession>
<dbReference type="InterPro" id="IPR045886">
    <property type="entry name" value="ThiF/MoeB/HesA"/>
</dbReference>
<dbReference type="HAMAP" id="MF_03049">
    <property type="entry name" value="MOCS3_Uba4"/>
    <property type="match status" value="1"/>
</dbReference>
<feature type="binding site" evidence="12">
    <location>
        <position position="133"/>
    </location>
    <ligand>
        <name>ATP</name>
        <dbReference type="ChEBI" id="CHEBI:30616"/>
    </ligand>
</feature>
<keyword evidence="11 12" id="KW-0511">Multifunctional enzyme</keyword>
<feature type="active site" description="Cysteine persulfide intermediate; for sulfurtransferase activity" evidence="12">
    <location>
        <position position="468"/>
    </location>
</feature>
<feature type="binding site" evidence="12">
    <location>
        <begin position="234"/>
        <end position="235"/>
    </location>
    <ligand>
        <name>ATP</name>
        <dbReference type="ChEBI" id="CHEBI:30616"/>
    </ligand>
</feature>
<dbReference type="InterPro" id="IPR001763">
    <property type="entry name" value="Rhodanese-like_dom"/>
</dbReference>
<evidence type="ECO:0000256" key="1">
    <source>
        <dbReference type="ARBA" id="ARBA00004514"/>
    </source>
</evidence>
<keyword evidence="13" id="KW-0812">Transmembrane</keyword>
<comment type="catalytic activity">
    <reaction evidence="12">
        <text>[molybdopterin-synthase sulfur-carrier protein]-C-terminal Gly-Gly-AMP + S-sulfanyl-L-cysteinyl-[cysteine desulfurase] + AH2 = [molybdopterin-synthase sulfur-carrier protein]-C-terminal-Gly-aminoethanethioate + L-cysteinyl-[cysteine desulfurase] + A + AMP + 2 H(+)</text>
        <dbReference type="Rhea" id="RHEA:48612"/>
        <dbReference type="Rhea" id="RHEA-COMP:12157"/>
        <dbReference type="Rhea" id="RHEA-COMP:12158"/>
        <dbReference type="Rhea" id="RHEA-COMP:12159"/>
        <dbReference type="Rhea" id="RHEA-COMP:19907"/>
        <dbReference type="ChEBI" id="CHEBI:13193"/>
        <dbReference type="ChEBI" id="CHEBI:15378"/>
        <dbReference type="ChEBI" id="CHEBI:17499"/>
        <dbReference type="ChEBI" id="CHEBI:29950"/>
        <dbReference type="ChEBI" id="CHEBI:61963"/>
        <dbReference type="ChEBI" id="CHEBI:90618"/>
        <dbReference type="ChEBI" id="CHEBI:232372"/>
        <dbReference type="ChEBI" id="CHEBI:456215"/>
        <dbReference type="EC" id="2.8.1.11"/>
    </reaction>
</comment>
<feature type="domain" description="Rhodanese" evidence="14">
    <location>
        <begin position="404"/>
        <end position="508"/>
    </location>
</feature>
<evidence type="ECO:0000256" key="10">
    <source>
        <dbReference type="ARBA" id="ARBA00023150"/>
    </source>
</evidence>
<comment type="catalytic activity">
    <reaction evidence="12">
        <text>[molybdopterin-synthase sulfur-carrier protein]-C-terminal Gly-Gly + ATP + H(+) = [molybdopterin-synthase sulfur-carrier protein]-C-terminal Gly-Gly-AMP + diphosphate</text>
        <dbReference type="Rhea" id="RHEA:43616"/>
        <dbReference type="Rhea" id="RHEA-COMP:12159"/>
        <dbReference type="Rhea" id="RHEA-COMP:12202"/>
        <dbReference type="ChEBI" id="CHEBI:15378"/>
        <dbReference type="ChEBI" id="CHEBI:30616"/>
        <dbReference type="ChEBI" id="CHEBI:33019"/>
        <dbReference type="ChEBI" id="CHEBI:90618"/>
        <dbReference type="ChEBI" id="CHEBI:90778"/>
        <dbReference type="EC" id="2.7.7.80"/>
    </reaction>
</comment>
<protein>
    <recommendedName>
        <fullName evidence="12">Adenylyltransferase and sulfurtransferase MOCS3</fullName>
    </recommendedName>
    <alternativeName>
        <fullName evidence="12">Molybdenum cofactor synthesis protein 3</fullName>
    </alternativeName>
    <domain>
        <recommendedName>
            <fullName evidence="12">Molybdopterin-synthase adenylyltransferase</fullName>
            <ecNumber evidence="12">2.7.7.80</ecNumber>
        </recommendedName>
        <alternativeName>
            <fullName evidence="12">Adenylyltransferase MOCS3</fullName>
        </alternativeName>
        <alternativeName>
            <fullName evidence="12">Sulfur carrier protein MOCS2A adenylyltransferase</fullName>
        </alternativeName>
    </domain>
    <domain>
        <recommendedName>
            <fullName evidence="12">Molybdopterin-synthase sulfurtransferase</fullName>
            <ecNumber evidence="12">2.8.1.11</ecNumber>
        </recommendedName>
        <alternativeName>
            <fullName evidence="12">Sulfurtransferase MOCS3</fullName>
        </alternativeName>
        <alternativeName>
            <fullName evidence="12">Sulfur carrier protein MOCS2A sulfurtransferase</fullName>
        </alternativeName>
    </domain>
</protein>
<proteinExistence type="inferred from homology"/>
<keyword evidence="4 12" id="KW-0819">tRNA processing</keyword>
<feature type="binding site" evidence="12">
    <location>
        <position position="350"/>
    </location>
    <ligand>
        <name>Zn(2+)</name>
        <dbReference type="ChEBI" id="CHEBI:29105"/>
    </ligand>
</feature>
<dbReference type="SUPFAM" id="SSF69572">
    <property type="entry name" value="Activating enzymes of the ubiquitin-like proteins"/>
    <property type="match status" value="1"/>
</dbReference>
<dbReference type="Pfam" id="PF00581">
    <property type="entry name" value="Rhodanese"/>
    <property type="match status" value="1"/>
</dbReference>
<keyword evidence="16" id="KW-1185">Reference proteome</keyword>
<gene>
    <name evidence="12" type="primary">MOCS3</name>
    <name evidence="12" type="synonym">CNX5</name>
    <name evidence="12" type="synonym">UBA4</name>
    <name evidence="15" type="ORF">LLUT_LOCUS16963</name>
</gene>
<dbReference type="InterPro" id="IPR036873">
    <property type="entry name" value="Rhodanese-like_dom_sf"/>
</dbReference>
<feature type="active site" description="Glycyl thioester intermediate; for adenylyltransferase activity" evidence="12">
    <location>
        <position position="292"/>
    </location>
</feature>
<dbReference type="GO" id="GO:0004792">
    <property type="term" value="F:thiosulfate-cyanide sulfurtransferase activity"/>
    <property type="evidence" value="ECO:0007669"/>
    <property type="project" value="TreeGrafter"/>
</dbReference>
<dbReference type="PROSITE" id="PS50206">
    <property type="entry name" value="RHODANESE_3"/>
    <property type="match status" value="1"/>
</dbReference>
<dbReference type="PANTHER" id="PTHR10953">
    <property type="entry name" value="UBIQUITIN-ACTIVATING ENZYME E1"/>
    <property type="match status" value="1"/>
</dbReference>
<dbReference type="GO" id="GO:0005524">
    <property type="term" value="F:ATP binding"/>
    <property type="evidence" value="ECO:0007669"/>
    <property type="project" value="UniProtKB-KW"/>
</dbReference>
<evidence type="ECO:0000313" key="16">
    <source>
        <dbReference type="Proteomes" id="UP001497480"/>
    </source>
</evidence>
<comment type="caution">
    <text evidence="15">The sequence shown here is derived from an EMBL/GenBank/DDBJ whole genome shotgun (WGS) entry which is preliminary data.</text>
</comment>
<keyword evidence="10 12" id="KW-0501">Molybdenum cofactor biosynthesis</keyword>
<dbReference type="EC" id="2.8.1.11" evidence="12"/>
<dbReference type="GO" id="GO:0002143">
    <property type="term" value="P:tRNA wobble position uridine thiolation"/>
    <property type="evidence" value="ECO:0007669"/>
    <property type="project" value="InterPro"/>
</dbReference>
<keyword evidence="7 12" id="KW-0547">Nucleotide-binding</keyword>
<evidence type="ECO:0000256" key="7">
    <source>
        <dbReference type="ARBA" id="ARBA00022741"/>
    </source>
</evidence>
<dbReference type="GO" id="GO:0061604">
    <property type="term" value="F:molybdopterin-synthase sulfurtransferase activity"/>
    <property type="evidence" value="ECO:0007669"/>
    <property type="project" value="UniProtKB-EC"/>
</dbReference>
<keyword evidence="3 12" id="KW-0808">Transferase</keyword>
<dbReference type="PANTHER" id="PTHR10953:SF102">
    <property type="entry name" value="ADENYLYLTRANSFERASE AND SULFURTRANSFERASE MOCS3"/>
    <property type="match status" value="1"/>
</dbReference>
<dbReference type="CDD" id="cd01526">
    <property type="entry name" value="RHOD_ThiF"/>
    <property type="match status" value="1"/>
</dbReference>
<keyword evidence="2 12" id="KW-0963">Cytoplasm</keyword>
<feature type="binding site" evidence="12">
    <location>
        <position position="109"/>
    </location>
    <ligand>
        <name>ATP</name>
        <dbReference type="ChEBI" id="CHEBI:30616"/>
    </ligand>
</feature>
<evidence type="ECO:0000313" key="15">
    <source>
        <dbReference type="EMBL" id="CAL0315903.1"/>
    </source>
</evidence>
<organism evidence="15 16">
    <name type="scientific">Lupinus luteus</name>
    <name type="common">European yellow lupine</name>
    <dbReference type="NCBI Taxonomy" id="3873"/>
    <lineage>
        <taxon>Eukaryota</taxon>
        <taxon>Viridiplantae</taxon>
        <taxon>Streptophyta</taxon>
        <taxon>Embryophyta</taxon>
        <taxon>Tracheophyta</taxon>
        <taxon>Spermatophyta</taxon>
        <taxon>Magnoliopsida</taxon>
        <taxon>eudicotyledons</taxon>
        <taxon>Gunneridae</taxon>
        <taxon>Pentapetalae</taxon>
        <taxon>rosids</taxon>
        <taxon>fabids</taxon>
        <taxon>Fabales</taxon>
        <taxon>Fabaceae</taxon>
        <taxon>Papilionoideae</taxon>
        <taxon>50 kb inversion clade</taxon>
        <taxon>genistoids sensu lato</taxon>
        <taxon>core genistoids</taxon>
        <taxon>Genisteae</taxon>
        <taxon>Lupinus</taxon>
    </lineage>
</organism>
<evidence type="ECO:0000256" key="13">
    <source>
        <dbReference type="SAM" id="Phobius"/>
    </source>
</evidence>
<dbReference type="SMART" id="SM00450">
    <property type="entry name" value="RHOD"/>
    <property type="match status" value="1"/>
</dbReference>
<dbReference type="Pfam" id="PF00899">
    <property type="entry name" value="ThiF"/>
    <property type="match status" value="2"/>
</dbReference>
<dbReference type="InterPro" id="IPR000594">
    <property type="entry name" value="ThiF_NAD_FAD-bd"/>
</dbReference>
<dbReference type="Gene3D" id="3.40.50.720">
    <property type="entry name" value="NAD(P)-binding Rossmann-like Domain"/>
    <property type="match status" value="1"/>
</dbReference>
<feature type="binding site" evidence="12">
    <location>
        <position position="275"/>
    </location>
    <ligand>
        <name>Zn(2+)</name>
        <dbReference type="ChEBI" id="CHEBI:29105"/>
    </ligand>
</feature>
<comment type="function">
    <text evidence="12">Plays a central role in 2-thiolation of mcm(5)S(2)U at tRNA wobble positions of cytosolic tRNA(Lys), tRNA(Glu) and tRNA(Gln). Also essential during biosynthesis of the molybdenum cofactor. Acts by mediating the C-terminal thiocarboxylation of sulfur carriers URM1 and MOCS2A. Its N-terminus first activates URM1 and MOCS2A as acyl-adenylates (-COAMP), then the persulfide sulfur on the catalytic cysteine is transferred to URM1 and MOCS2A to form thiocarboxylation (-COSH) of their C-terminus. The reaction probably involves hydrogen sulfide that is generated from the persulfide intermediate and that acts as nucleophile towards URM1 and MOCS2A. Subsequently, a transient disulfide bond is formed. Does not use thiosulfate as sulfur donor; NFS1 probably acting as a sulfur donor for thiocarboxylation reactions.</text>
</comment>
<dbReference type="EC" id="2.7.7.80" evidence="12"/>